<dbReference type="Gene3D" id="1.10.3730.20">
    <property type="match status" value="1"/>
</dbReference>
<feature type="domain" description="EamA" evidence="2">
    <location>
        <begin position="3"/>
        <end position="134"/>
    </location>
</feature>
<dbReference type="GeneID" id="78297304"/>
<organism evidence="3 4">
    <name type="scientific">Victivallis vadensis</name>
    <dbReference type="NCBI Taxonomy" id="172901"/>
    <lineage>
        <taxon>Bacteria</taxon>
        <taxon>Pseudomonadati</taxon>
        <taxon>Lentisphaerota</taxon>
        <taxon>Lentisphaeria</taxon>
        <taxon>Victivallales</taxon>
        <taxon>Victivallaceae</taxon>
        <taxon>Victivallis</taxon>
    </lineage>
</organism>
<keyword evidence="1" id="KW-1133">Transmembrane helix</keyword>
<feature type="transmembrane region" description="Helical" evidence="1">
    <location>
        <begin position="275"/>
        <end position="295"/>
    </location>
</feature>
<feature type="transmembrane region" description="Helical" evidence="1">
    <location>
        <begin position="122"/>
        <end position="142"/>
    </location>
</feature>
<evidence type="ECO:0000256" key="1">
    <source>
        <dbReference type="SAM" id="Phobius"/>
    </source>
</evidence>
<comment type="caution">
    <text evidence="3">The sequence shown here is derived from an EMBL/GenBank/DDBJ whole genome shotgun (WGS) entry which is preliminary data.</text>
</comment>
<reference evidence="3 4" key="1">
    <citation type="submission" date="2018-04" db="EMBL/GenBank/DDBJ databases">
        <title>Genomic Encyclopedia of Type Strains, Phase IV (KMG-IV): sequencing the most valuable type-strain genomes for metagenomic binning, comparative biology and taxonomic classification.</title>
        <authorList>
            <person name="Goeker M."/>
        </authorList>
    </citation>
    <scope>NUCLEOTIDE SEQUENCE [LARGE SCALE GENOMIC DNA]</scope>
    <source>
        <strain evidence="3 4">DSM 14823</strain>
    </source>
</reference>
<evidence type="ECO:0000313" key="3">
    <source>
        <dbReference type="EMBL" id="PVY31799.1"/>
    </source>
</evidence>
<evidence type="ECO:0000313" key="4">
    <source>
        <dbReference type="Proteomes" id="UP000245959"/>
    </source>
</evidence>
<feature type="transmembrane region" description="Helical" evidence="1">
    <location>
        <begin position="93"/>
        <end position="116"/>
    </location>
</feature>
<feature type="transmembrane region" description="Helical" evidence="1">
    <location>
        <begin position="215"/>
        <end position="235"/>
    </location>
</feature>
<dbReference type="InterPro" id="IPR000620">
    <property type="entry name" value="EamA_dom"/>
</dbReference>
<dbReference type="SUPFAM" id="SSF103481">
    <property type="entry name" value="Multidrug resistance efflux transporter EmrE"/>
    <property type="match status" value="1"/>
</dbReference>
<dbReference type="InterPro" id="IPR037185">
    <property type="entry name" value="EmrE-like"/>
</dbReference>
<dbReference type="Pfam" id="PF00892">
    <property type="entry name" value="EamA"/>
    <property type="match status" value="1"/>
</dbReference>
<dbReference type="AlphaFoldDB" id="A0A2U1AAP7"/>
<name>A0A2U1AAP7_9BACT</name>
<dbReference type="GO" id="GO:0016020">
    <property type="term" value="C:membrane"/>
    <property type="evidence" value="ECO:0007669"/>
    <property type="project" value="InterPro"/>
</dbReference>
<feature type="transmembrane region" description="Helical" evidence="1">
    <location>
        <begin position="39"/>
        <end position="56"/>
    </location>
</feature>
<proteinExistence type="predicted"/>
<dbReference type="Proteomes" id="UP000245959">
    <property type="component" value="Unassembled WGS sequence"/>
</dbReference>
<feature type="transmembrane region" description="Helical" evidence="1">
    <location>
        <begin position="247"/>
        <end position="268"/>
    </location>
</feature>
<gene>
    <name evidence="3" type="ORF">C8D82_1591</name>
</gene>
<protein>
    <submittedName>
        <fullName evidence="3">EamA-like transporter family protein</fullName>
    </submittedName>
</protein>
<feature type="transmembrane region" description="Helical" evidence="1">
    <location>
        <begin position="186"/>
        <end position="206"/>
    </location>
</feature>
<keyword evidence="1" id="KW-0472">Membrane</keyword>
<keyword evidence="4" id="KW-1185">Reference proteome</keyword>
<feature type="transmembrane region" description="Helical" evidence="1">
    <location>
        <begin position="154"/>
        <end position="174"/>
    </location>
</feature>
<feature type="transmembrane region" description="Helical" evidence="1">
    <location>
        <begin position="62"/>
        <end position="81"/>
    </location>
</feature>
<dbReference type="EMBL" id="QEKH01000059">
    <property type="protein sequence ID" value="PVY31799.1"/>
    <property type="molecule type" value="Genomic_DNA"/>
</dbReference>
<feature type="transmembrane region" description="Helical" evidence="1">
    <location>
        <begin position="6"/>
        <end position="27"/>
    </location>
</feature>
<dbReference type="RefSeq" id="WP_116886043.1">
    <property type="nucleotide sequence ID" value="NZ_CABMMC010000009.1"/>
</dbReference>
<keyword evidence="1" id="KW-0812">Transmembrane</keyword>
<sequence length="296" mass="31832">MQLGILLLVLAGVCWVLIGVAISHAALKRENLKRIQADSAILCAIPAVVLIGFGKGGTFPTWWIVLLLLLAGMTNYFTFLLMNRAMRYGPHSLVWSIIQSALIWPFLFGVICFGAVCNWLRVVGFLLILCGILAASKAQTGTAENNDTLSGKHWLRIALGAFVLAGLTQCINNFPSYLGNADTTPYVRGLLILLGTILGFAVSVCFDRRAVAGKVCWMSVLLLTGANIASCYFFFYRGLDLVAEAGAGAIGYPVTLGSCIAGFALYSVFILRERITIASVSSFLLCLSGMIAMSIQ</sequence>
<accession>A0A2U1AAP7</accession>
<evidence type="ECO:0000259" key="2">
    <source>
        <dbReference type="Pfam" id="PF00892"/>
    </source>
</evidence>